<name>A0ACD3AB07_9AGAR</name>
<accession>A0ACD3AB07</accession>
<organism evidence="1 2">
    <name type="scientific">Pluteus cervinus</name>
    <dbReference type="NCBI Taxonomy" id="181527"/>
    <lineage>
        <taxon>Eukaryota</taxon>
        <taxon>Fungi</taxon>
        <taxon>Dikarya</taxon>
        <taxon>Basidiomycota</taxon>
        <taxon>Agaricomycotina</taxon>
        <taxon>Agaricomycetes</taxon>
        <taxon>Agaricomycetidae</taxon>
        <taxon>Agaricales</taxon>
        <taxon>Pluteineae</taxon>
        <taxon>Pluteaceae</taxon>
        <taxon>Pluteus</taxon>
    </lineage>
</organism>
<protein>
    <submittedName>
        <fullName evidence="1">Uncharacterized protein</fullName>
    </submittedName>
</protein>
<sequence length="302" mass="34001">MTYSSETETDSQYTPPARASRERTSPLVVPSTFEFEFESQVVPSTFEFESQVLLDAYPQTTTPTPKLSTPFQSPRPSISLKSPIPLPSTQYTPSALVSLRSTPNLVVPSTFEFESQVFPVFSRTPSVYSRTPTSTKQLGTPFESPCPTRHLSSTHDQSSPVAGSVELESPAHSNVALSRSRHLPSRNILAHIRSADRQVLLEARNAEYMRVEAELRAFRTKAIRLEVERERVQAPNVLAFIEFADHELLMKAENPYYMQLVHRVEGLQKQLAQLETEKETIRYAFDKLAGSLTCSREGHEKL</sequence>
<proteinExistence type="predicted"/>
<reference evidence="1 2" key="1">
    <citation type="journal article" date="2019" name="Nat. Ecol. Evol.">
        <title>Megaphylogeny resolves global patterns of mushroom evolution.</title>
        <authorList>
            <person name="Varga T."/>
            <person name="Krizsan K."/>
            <person name="Foldi C."/>
            <person name="Dima B."/>
            <person name="Sanchez-Garcia M."/>
            <person name="Sanchez-Ramirez S."/>
            <person name="Szollosi G.J."/>
            <person name="Szarkandi J.G."/>
            <person name="Papp V."/>
            <person name="Albert L."/>
            <person name="Andreopoulos W."/>
            <person name="Angelini C."/>
            <person name="Antonin V."/>
            <person name="Barry K.W."/>
            <person name="Bougher N.L."/>
            <person name="Buchanan P."/>
            <person name="Buyck B."/>
            <person name="Bense V."/>
            <person name="Catcheside P."/>
            <person name="Chovatia M."/>
            <person name="Cooper J."/>
            <person name="Damon W."/>
            <person name="Desjardin D."/>
            <person name="Finy P."/>
            <person name="Geml J."/>
            <person name="Haridas S."/>
            <person name="Hughes K."/>
            <person name="Justo A."/>
            <person name="Karasinski D."/>
            <person name="Kautmanova I."/>
            <person name="Kiss B."/>
            <person name="Kocsube S."/>
            <person name="Kotiranta H."/>
            <person name="LaButti K.M."/>
            <person name="Lechner B.E."/>
            <person name="Liimatainen K."/>
            <person name="Lipzen A."/>
            <person name="Lukacs Z."/>
            <person name="Mihaltcheva S."/>
            <person name="Morgado L.N."/>
            <person name="Niskanen T."/>
            <person name="Noordeloos M.E."/>
            <person name="Ohm R.A."/>
            <person name="Ortiz-Santana B."/>
            <person name="Ovrebo C."/>
            <person name="Racz N."/>
            <person name="Riley R."/>
            <person name="Savchenko A."/>
            <person name="Shiryaev A."/>
            <person name="Soop K."/>
            <person name="Spirin V."/>
            <person name="Szebenyi C."/>
            <person name="Tomsovsky M."/>
            <person name="Tulloss R.E."/>
            <person name="Uehling J."/>
            <person name="Grigoriev I.V."/>
            <person name="Vagvolgyi C."/>
            <person name="Papp T."/>
            <person name="Martin F.M."/>
            <person name="Miettinen O."/>
            <person name="Hibbett D.S."/>
            <person name="Nagy L.G."/>
        </authorList>
    </citation>
    <scope>NUCLEOTIDE SEQUENCE [LARGE SCALE GENOMIC DNA]</scope>
    <source>
        <strain evidence="1 2">NL-1719</strain>
    </source>
</reference>
<evidence type="ECO:0000313" key="1">
    <source>
        <dbReference type="EMBL" id="TFK62833.1"/>
    </source>
</evidence>
<dbReference type="EMBL" id="ML208557">
    <property type="protein sequence ID" value="TFK62833.1"/>
    <property type="molecule type" value="Genomic_DNA"/>
</dbReference>
<gene>
    <name evidence="1" type="ORF">BDN72DRAFT_862568</name>
</gene>
<keyword evidence="2" id="KW-1185">Reference proteome</keyword>
<evidence type="ECO:0000313" key="2">
    <source>
        <dbReference type="Proteomes" id="UP000308600"/>
    </source>
</evidence>
<dbReference type="Proteomes" id="UP000308600">
    <property type="component" value="Unassembled WGS sequence"/>
</dbReference>